<comment type="caution">
    <text evidence="1">The sequence shown here is derived from an EMBL/GenBank/DDBJ whole genome shotgun (WGS) entry which is preliminary data.</text>
</comment>
<keyword evidence="2" id="KW-1185">Reference proteome</keyword>
<evidence type="ECO:0000313" key="2">
    <source>
        <dbReference type="Proteomes" id="UP000651271"/>
    </source>
</evidence>
<sequence length="89" mass="10411">MVISNLSSEMHNHYVCWQRSGLSQRSYCLENNLRVGQFHYWIKKFRQMDSHANSVNSGFVPLVVTASNSINPIVEIEHKDGHCIRFFNR</sequence>
<dbReference type="NCBIfam" id="NF047593">
    <property type="entry name" value="IS66_ISAeme5_TnpA"/>
    <property type="match status" value="1"/>
</dbReference>
<dbReference type="EMBL" id="JACOIJ010000015">
    <property type="protein sequence ID" value="MBD1429747.1"/>
    <property type="molecule type" value="Genomic_DNA"/>
</dbReference>
<name>A0ABR7YEK3_9SPHI</name>
<organism evidence="1 2">
    <name type="scientific">Sphingobacterium litopenaei</name>
    <dbReference type="NCBI Taxonomy" id="2763500"/>
    <lineage>
        <taxon>Bacteria</taxon>
        <taxon>Pseudomonadati</taxon>
        <taxon>Bacteroidota</taxon>
        <taxon>Sphingobacteriia</taxon>
        <taxon>Sphingobacteriales</taxon>
        <taxon>Sphingobacteriaceae</taxon>
        <taxon>Sphingobacterium</taxon>
    </lineage>
</organism>
<reference evidence="1 2" key="1">
    <citation type="submission" date="2020-08" db="EMBL/GenBank/DDBJ databases">
        <title>Sphingobacterium sp. DN04309 isolated from aquaculture water.</title>
        <authorList>
            <person name="Zhang M."/>
        </authorList>
    </citation>
    <scope>NUCLEOTIDE SEQUENCE [LARGE SCALE GENOMIC DNA]</scope>
    <source>
        <strain evidence="1 2">DN04309</strain>
    </source>
</reference>
<dbReference type="RefSeq" id="WP_190302156.1">
    <property type="nucleotide sequence ID" value="NZ_JACOIJ010000015.1"/>
</dbReference>
<protein>
    <recommendedName>
        <fullName evidence="3">Transposase</fullName>
    </recommendedName>
</protein>
<dbReference type="Proteomes" id="UP000651271">
    <property type="component" value="Unassembled WGS sequence"/>
</dbReference>
<evidence type="ECO:0000313" key="1">
    <source>
        <dbReference type="EMBL" id="MBD1429747.1"/>
    </source>
</evidence>
<gene>
    <name evidence="1" type="ORF">H8B04_09205</name>
</gene>
<proteinExistence type="predicted"/>
<accession>A0ABR7YEK3</accession>
<evidence type="ECO:0008006" key="3">
    <source>
        <dbReference type="Google" id="ProtNLM"/>
    </source>
</evidence>